<accession>A0A382AV68</accession>
<dbReference type="AlphaFoldDB" id="A0A382AV68"/>
<evidence type="ECO:0000313" key="1">
    <source>
        <dbReference type="EMBL" id="SVB05426.1"/>
    </source>
</evidence>
<proteinExistence type="predicted"/>
<sequence>MGYFGFDQLNTQYLEPPEVQHDDRCEALR</sequence>
<dbReference type="EMBL" id="UINC01026984">
    <property type="protein sequence ID" value="SVB05426.1"/>
    <property type="molecule type" value="Genomic_DNA"/>
</dbReference>
<protein>
    <submittedName>
        <fullName evidence="1">Uncharacterized protein</fullName>
    </submittedName>
</protein>
<organism evidence="1">
    <name type="scientific">marine metagenome</name>
    <dbReference type="NCBI Taxonomy" id="408172"/>
    <lineage>
        <taxon>unclassified sequences</taxon>
        <taxon>metagenomes</taxon>
        <taxon>ecological metagenomes</taxon>
    </lineage>
</organism>
<gene>
    <name evidence="1" type="ORF">METZ01_LOCUS158280</name>
</gene>
<feature type="non-terminal residue" evidence="1">
    <location>
        <position position="29"/>
    </location>
</feature>
<name>A0A382AV68_9ZZZZ</name>
<reference evidence="1" key="1">
    <citation type="submission" date="2018-05" db="EMBL/GenBank/DDBJ databases">
        <authorList>
            <person name="Lanie J.A."/>
            <person name="Ng W.-L."/>
            <person name="Kazmierczak K.M."/>
            <person name="Andrzejewski T.M."/>
            <person name="Davidsen T.M."/>
            <person name="Wayne K.J."/>
            <person name="Tettelin H."/>
            <person name="Glass J.I."/>
            <person name="Rusch D."/>
            <person name="Podicherti R."/>
            <person name="Tsui H.-C.T."/>
            <person name="Winkler M.E."/>
        </authorList>
    </citation>
    <scope>NUCLEOTIDE SEQUENCE</scope>
</reference>